<reference evidence="1 2" key="1">
    <citation type="journal article" date="2024" name="Plant Biotechnol. J.">
        <title>Genome and CRISPR/Cas9 system of a widespread forest tree (Populus alba) in the world.</title>
        <authorList>
            <person name="Liu Y.J."/>
            <person name="Jiang P.F."/>
            <person name="Han X.M."/>
            <person name="Li X.Y."/>
            <person name="Wang H.M."/>
            <person name="Wang Y.J."/>
            <person name="Wang X.X."/>
            <person name="Zeng Q.Y."/>
        </authorList>
    </citation>
    <scope>NUCLEOTIDE SEQUENCE [LARGE SCALE GENOMIC DNA]</scope>
    <source>
        <strain evidence="2">cv. PAL-ZL1</strain>
    </source>
</reference>
<dbReference type="EMBL" id="RCHU02000014">
    <property type="protein sequence ID" value="KAL3572622.1"/>
    <property type="molecule type" value="Genomic_DNA"/>
</dbReference>
<keyword evidence="2" id="KW-1185">Reference proteome</keyword>
<accession>A0ACC4B236</accession>
<organism evidence="1 2">
    <name type="scientific">Populus alba</name>
    <name type="common">White poplar</name>
    <dbReference type="NCBI Taxonomy" id="43335"/>
    <lineage>
        <taxon>Eukaryota</taxon>
        <taxon>Viridiplantae</taxon>
        <taxon>Streptophyta</taxon>
        <taxon>Embryophyta</taxon>
        <taxon>Tracheophyta</taxon>
        <taxon>Spermatophyta</taxon>
        <taxon>Magnoliopsida</taxon>
        <taxon>eudicotyledons</taxon>
        <taxon>Gunneridae</taxon>
        <taxon>Pentapetalae</taxon>
        <taxon>rosids</taxon>
        <taxon>fabids</taxon>
        <taxon>Malpighiales</taxon>
        <taxon>Salicaceae</taxon>
        <taxon>Saliceae</taxon>
        <taxon>Populus</taxon>
    </lineage>
</organism>
<name>A0ACC4B236_POPAL</name>
<protein>
    <submittedName>
        <fullName evidence="1">Uncharacterized protein</fullName>
    </submittedName>
</protein>
<dbReference type="Proteomes" id="UP000309997">
    <property type="component" value="Unassembled WGS sequence"/>
</dbReference>
<evidence type="ECO:0000313" key="2">
    <source>
        <dbReference type="Proteomes" id="UP000309997"/>
    </source>
</evidence>
<comment type="caution">
    <text evidence="1">The sequence shown here is derived from an EMBL/GenBank/DDBJ whole genome shotgun (WGS) entry which is preliminary data.</text>
</comment>
<sequence>MVKKKGVVRRSRRQQLMFSKSRVSANPSLVFHLAGCPPKKGLSPPSSQEDPRPRGSMEVNERRGDERELCTPYPR</sequence>
<gene>
    <name evidence="1" type="ORF">D5086_026526</name>
</gene>
<evidence type="ECO:0000313" key="1">
    <source>
        <dbReference type="EMBL" id="KAL3572622.1"/>
    </source>
</evidence>
<proteinExistence type="predicted"/>